<reference evidence="2" key="1">
    <citation type="journal article" date="2019" name="Int. J. Syst. Evol. Microbiol.">
        <title>The Global Catalogue of Microorganisms (GCM) 10K type strain sequencing project: providing services to taxonomists for standard genome sequencing and annotation.</title>
        <authorList>
            <consortium name="The Broad Institute Genomics Platform"/>
            <consortium name="The Broad Institute Genome Sequencing Center for Infectious Disease"/>
            <person name="Wu L."/>
            <person name="Ma J."/>
        </authorList>
    </citation>
    <scope>NUCLEOTIDE SEQUENCE [LARGE SCALE GENOMIC DNA]</scope>
    <source>
        <strain evidence="2">XZYJ18</strain>
    </source>
</reference>
<comment type="caution">
    <text evidence="1">The sequence shown here is derived from an EMBL/GenBank/DDBJ whole genome shotgun (WGS) entry which is preliminary data.</text>
</comment>
<evidence type="ECO:0000313" key="2">
    <source>
        <dbReference type="Proteomes" id="UP001596175"/>
    </source>
</evidence>
<keyword evidence="2" id="KW-1185">Reference proteome</keyword>
<evidence type="ECO:0000313" key="1">
    <source>
        <dbReference type="EMBL" id="MFC5138528.1"/>
    </source>
</evidence>
<protein>
    <submittedName>
        <fullName evidence="1">Histidine phosphatase family protein</fullName>
    </submittedName>
</protein>
<dbReference type="InterPro" id="IPR013078">
    <property type="entry name" value="His_Pase_superF_clade-1"/>
</dbReference>
<gene>
    <name evidence="1" type="ORF">ACFPK1_09825</name>
</gene>
<dbReference type="InterPro" id="IPR029033">
    <property type="entry name" value="His_PPase_superfam"/>
</dbReference>
<organism evidence="1 2">
    <name type="scientific">Actinomycetospora rhizophila</name>
    <dbReference type="NCBI Taxonomy" id="1416876"/>
    <lineage>
        <taxon>Bacteria</taxon>
        <taxon>Bacillati</taxon>
        <taxon>Actinomycetota</taxon>
        <taxon>Actinomycetes</taxon>
        <taxon>Pseudonocardiales</taxon>
        <taxon>Pseudonocardiaceae</taxon>
        <taxon>Actinomycetospora</taxon>
    </lineage>
</organism>
<sequence>MTRVLLIRHGETHGYFDDVGLTEHGEDQVRAKAAELAAELPASATVVLPHAPTARATATARGLREGLAGRRPDLHLGELYTEGRFDSVQFLHDGAARESSGVAAHRLRFEENGDGVPDWVAAYDRFDTDYGAGSRLGGPIDRWMDLVSLHFEPPQVIAYRAWAGIRVLDPQAVALVSTHSALLRGFAAAALGHDPGEARNLEHVEVVHDGTHATVTFRGESAEVGVPTELPPWLDPSYLEAGERAAHRW</sequence>
<name>A0ABV9ZAA3_9PSEU</name>
<dbReference type="Pfam" id="PF00300">
    <property type="entry name" value="His_Phos_1"/>
    <property type="match status" value="1"/>
</dbReference>
<dbReference type="EMBL" id="JBHSKG010000004">
    <property type="protein sequence ID" value="MFC5138528.1"/>
    <property type="molecule type" value="Genomic_DNA"/>
</dbReference>
<proteinExistence type="predicted"/>
<accession>A0ABV9ZAA3</accession>
<dbReference type="SMART" id="SM00855">
    <property type="entry name" value="PGAM"/>
    <property type="match status" value="1"/>
</dbReference>
<dbReference type="SUPFAM" id="SSF53254">
    <property type="entry name" value="Phosphoglycerate mutase-like"/>
    <property type="match status" value="1"/>
</dbReference>
<dbReference type="Gene3D" id="3.40.50.1240">
    <property type="entry name" value="Phosphoglycerate mutase-like"/>
    <property type="match status" value="1"/>
</dbReference>
<dbReference type="Proteomes" id="UP001596175">
    <property type="component" value="Unassembled WGS sequence"/>
</dbReference>
<dbReference type="RefSeq" id="WP_378020735.1">
    <property type="nucleotide sequence ID" value="NZ_JBHSKG010000004.1"/>
</dbReference>